<dbReference type="EMBL" id="JBHTLI010000001">
    <property type="protein sequence ID" value="MFD1095722.1"/>
    <property type="molecule type" value="Genomic_DNA"/>
</dbReference>
<dbReference type="PANTHER" id="PTHR32060:SF30">
    <property type="entry name" value="CARBOXY-TERMINAL PROCESSING PROTEASE CTPA"/>
    <property type="match status" value="1"/>
</dbReference>
<dbReference type="RefSeq" id="WP_380744700.1">
    <property type="nucleotide sequence ID" value="NZ_JBHTLI010000001.1"/>
</dbReference>
<accession>A0ABW3NSG3</accession>
<organism evidence="3 4">
    <name type="scientific">Salegentibacter chungangensis</name>
    <dbReference type="NCBI Taxonomy" id="1335724"/>
    <lineage>
        <taxon>Bacteria</taxon>
        <taxon>Pseudomonadati</taxon>
        <taxon>Bacteroidota</taxon>
        <taxon>Flavobacteriia</taxon>
        <taxon>Flavobacteriales</taxon>
        <taxon>Flavobacteriaceae</taxon>
        <taxon>Salegentibacter</taxon>
    </lineage>
</organism>
<dbReference type="Proteomes" id="UP001597131">
    <property type="component" value="Unassembled WGS sequence"/>
</dbReference>
<sequence>MYKLLILLILAAGLATSCSKDMDDVREPVGENPDNKNPEEAKFVVENFIYEAMDIYYLYESEVPELAEEGYFDSQADLNQFLGGFNSPEDLYYNGLVADEYDEFSFMTDDYVWLENYFQGTTGTTGMEYGWYYYPNDNSKVLGIVRYVIPGSPADEEGVERGMIFTKVDGVQITSGNLGTILGEQSFSLSLATLDENDNINETGETVDLFKEELTENPIHISKTFDLGGGKVGYLMYNGFTGPFDDELNDVFGEFKANGVTDLILDLRYNGGGDVRTATDLASMITGQYDGKLFAKEQWNRYLQPYLEENYPQYIYNNFHTNLRKDSSYGLNGEVINSLELENIYIIATRSSASASELIINGLDPYINVVHIGEKTRGKFQASVTLYDSEDFNRKDANPNHKYAIQPLVLKSVNAEGKSDYFGGLAPEISISESIRNFGELGDPSERLLSKALDAVQGIRKVEPMEDELHLKLLGESGMNEPSYQRMYIDKLPPVKRNQ</sequence>
<dbReference type="PANTHER" id="PTHR32060">
    <property type="entry name" value="TAIL-SPECIFIC PROTEASE"/>
    <property type="match status" value="1"/>
</dbReference>
<dbReference type="InterPro" id="IPR041613">
    <property type="entry name" value="Pept_S41_N"/>
</dbReference>
<evidence type="ECO:0000259" key="1">
    <source>
        <dbReference type="Pfam" id="PF03572"/>
    </source>
</evidence>
<dbReference type="InterPro" id="IPR005151">
    <property type="entry name" value="Tail-specific_protease"/>
</dbReference>
<evidence type="ECO:0000259" key="2">
    <source>
        <dbReference type="Pfam" id="PF18294"/>
    </source>
</evidence>
<protein>
    <submittedName>
        <fullName evidence="3">S41 family peptidase</fullName>
    </submittedName>
</protein>
<dbReference type="InterPro" id="IPR029045">
    <property type="entry name" value="ClpP/crotonase-like_dom_sf"/>
</dbReference>
<reference evidence="4" key="1">
    <citation type="journal article" date="2019" name="Int. J. Syst. Evol. Microbiol.">
        <title>The Global Catalogue of Microorganisms (GCM) 10K type strain sequencing project: providing services to taxonomists for standard genome sequencing and annotation.</title>
        <authorList>
            <consortium name="The Broad Institute Genomics Platform"/>
            <consortium name="The Broad Institute Genome Sequencing Center for Infectious Disease"/>
            <person name="Wu L."/>
            <person name="Ma J."/>
        </authorList>
    </citation>
    <scope>NUCLEOTIDE SEQUENCE [LARGE SCALE GENOMIC DNA]</scope>
    <source>
        <strain evidence="4">CCUG 64793</strain>
    </source>
</reference>
<dbReference type="Gene3D" id="3.30.750.170">
    <property type="match status" value="1"/>
</dbReference>
<dbReference type="SUPFAM" id="SSF50156">
    <property type="entry name" value="PDZ domain-like"/>
    <property type="match status" value="1"/>
</dbReference>
<gene>
    <name evidence="3" type="ORF">ACFQ3Q_08180</name>
</gene>
<dbReference type="Pfam" id="PF03572">
    <property type="entry name" value="Peptidase_S41"/>
    <property type="match status" value="1"/>
</dbReference>
<dbReference type="InterPro" id="IPR036034">
    <property type="entry name" value="PDZ_sf"/>
</dbReference>
<dbReference type="CDD" id="cd07561">
    <property type="entry name" value="Peptidase_S41_CPP_like"/>
    <property type="match status" value="1"/>
</dbReference>
<dbReference type="PROSITE" id="PS51257">
    <property type="entry name" value="PROKAR_LIPOPROTEIN"/>
    <property type="match status" value="1"/>
</dbReference>
<dbReference type="Gene3D" id="3.90.226.10">
    <property type="entry name" value="2-enoyl-CoA Hydratase, Chain A, domain 1"/>
    <property type="match status" value="1"/>
</dbReference>
<dbReference type="Gene3D" id="2.30.42.10">
    <property type="match status" value="1"/>
</dbReference>
<dbReference type="SUPFAM" id="SSF52096">
    <property type="entry name" value="ClpP/crotonase"/>
    <property type="match status" value="1"/>
</dbReference>
<comment type="caution">
    <text evidence="3">The sequence shown here is derived from an EMBL/GenBank/DDBJ whole genome shotgun (WGS) entry which is preliminary data.</text>
</comment>
<proteinExistence type="predicted"/>
<dbReference type="Pfam" id="PF18294">
    <property type="entry name" value="Pept_S41_N"/>
    <property type="match status" value="1"/>
</dbReference>
<name>A0ABW3NSG3_9FLAO</name>
<evidence type="ECO:0000313" key="4">
    <source>
        <dbReference type="Proteomes" id="UP001597131"/>
    </source>
</evidence>
<feature type="domain" description="Peptidase S41 N-terminal" evidence="2">
    <location>
        <begin position="45"/>
        <end position="106"/>
    </location>
</feature>
<keyword evidence="4" id="KW-1185">Reference proteome</keyword>
<evidence type="ECO:0000313" key="3">
    <source>
        <dbReference type="EMBL" id="MFD1095722.1"/>
    </source>
</evidence>
<feature type="domain" description="Tail specific protease" evidence="1">
    <location>
        <begin position="231"/>
        <end position="381"/>
    </location>
</feature>